<dbReference type="InterPro" id="IPR036291">
    <property type="entry name" value="NAD(P)-bd_dom_sf"/>
</dbReference>
<protein>
    <submittedName>
        <fullName evidence="1">Uncharacterized protein</fullName>
    </submittedName>
</protein>
<dbReference type="EMBL" id="LR134182">
    <property type="protein sequence ID" value="VEB45618.1"/>
    <property type="molecule type" value="Genomic_DNA"/>
</dbReference>
<reference evidence="1 2" key="1">
    <citation type="submission" date="2018-12" db="EMBL/GenBank/DDBJ databases">
        <authorList>
            <consortium name="Pathogen Informatics"/>
        </authorList>
    </citation>
    <scope>NUCLEOTIDE SEQUENCE [LARGE SCALE GENOMIC DNA]</scope>
    <source>
        <strain evidence="1 2">NCTC9695</strain>
    </source>
</reference>
<dbReference type="Proteomes" id="UP000275777">
    <property type="component" value="Chromosome"/>
</dbReference>
<proteinExistence type="predicted"/>
<dbReference type="SUPFAM" id="SSF51735">
    <property type="entry name" value="NAD(P)-binding Rossmann-fold domains"/>
    <property type="match status" value="1"/>
</dbReference>
<gene>
    <name evidence="1" type="ORF">NCTC9695_06144</name>
</gene>
<organism evidence="1 2">
    <name type="scientific">Chromobacterium violaceum</name>
    <dbReference type="NCBI Taxonomy" id="536"/>
    <lineage>
        <taxon>Bacteria</taxon>
        <taxon>Pseudomonadati</taxon>
        <taxon>Pseudomonadota</taxon>
        <taxon>Betaproteobacteria</taxon>
        <taxon>Neisseriales</taxon>
        <taxon>Chromobacteriaceae</taxon>
        <taxon>Chromobacterium</taxon>
    </lineage>
</organism>
<dbReference type="AlphaFoldDB" id="A0A3S4IK83"/>
<sequence length="66" mass="7057">MAGYGRAFGMDVLVWGSERARAEALAEGCRAASSREAFFAEADIVTLHQRLVPPPPATSPLPTSLR</sequence>
<evidence type="ECO:0000313" key="2">
    <source>
        <dbReference type="Proteomes" id="UP000275777"/>
    </source>
</evidence>
<dbReference type="Gene3D" id="3.40.50.720">
    <property type="entry name" value="NAD(P)-binding Rossmann-like Domain"/>
    <property type="match status" value="1"/>
</dbReference>
<name>A0A3S4IK83_CHRVL</name>
<evidence type="ECO:0000313" key="1">
    <source>
        <dbReference type="EMBL" id="VEB45618.1"/>
    </source>
</evidence>
<accession>A0A3S4IK83</accession>